<feature type="transmembrane region" description="Helical" evidence="7">
    <location>
        <begin position="44"/>
        <end position="65"/>
    </location>
</feature>
<comment type="similarity">
    <text evidence="2">Belongs to the polysaccharide synthase family.</text>
</comment>
<feature type="transmembrane region" description="Helical" evidence="7">
    <location>
        <begin position="418"/>
        <end position="439"/>
    </location>
</feature>
<dbReference type="Proteomes" id="UP000030595">
    <property type="component" value="Unassembled WGS sequence"/>
</dbReference>
<proteinExistence type="inferred from homology"/>
<feature type="transmembrane region" description="Helical" evidence="7">
    <location>
        <begin position="18"/>
        <end position="38"/>
    </location>
</feature>
<feature type="transmembrane region" description="Helical" evidence="7">
    <location>
        <begin position="86"/>
        <end position="106"/>
    </location>
</feature>
<feature type="transmembrane region" description="Helical" evidence="7">
    <location>
        <begin position="254"/>
        <end position="274"/>
    </location>
</feature>
<evidence type="ECO:0000256" key="2">
    <source>
        <dbReference type="ARBA" id="ARBA00007430"/>
    </source>
</evidence>
<evidence type="ECO:0000256" key="5">
    <source>
        <dbReference type="ARBA" id="ARBA00022989"/>
    </source>
</evidence>
<protein>
    <submittedName>
        <fullName evidence="8">Polysaccharide biosynthesis protein</fullName>
    </submittedName>
</protein>
<dbReference type="PANTHER" id="PTHR30250:SF10">
    <property type="entry name" value="LIPOPOLYSACCHARIDE BIOSYNTHESIS PROTEIN WZXC"/>
    <property type="match status" value="1"/>
</dbReference>
<evidence type="ECO:0000256" key="7">
    <source>
        <dbReference type="SAM" id="Phobius"/>
    </source>
</evidence>
<feature type="transmembrane region" description="Helical" evidence="7">
    <location>
        <begin position="294"/>
        <end position="312"/>
    </location>
</feature>
<keyword evidence="9" id="KW-1185">Reference proteome</keyword>
<evidence type="ECO:0000313" key="9">
    <source>
        <dbReference type="Proteomes" id="UP000030595"/>
    </source>
</evidence>
<comment type="subcellular location">
    <subcellularLocation>
        <location evidence="1">Cell membrane</location>
        <topology evidence="1">Multi-pass membrane protein</topology>
    </subcellularLocation>
</comment>
<feature type="transmembrane region" description="Helical" evidence="7">
    <location>
        <begin position="332"/>
        <end position="349"/>
    </location>
</feature>
<dbReference type="Pfam" id="PF13440">
    <property type="entry name" value="Polysacc_synt_3"/>
    <property type="match status" value="1"/>
</dbReference>
<evidence type="ECO:0000256" key="4">
    <source>
        <dbReference type="ARBA" id="ARBA00022692"/>
    </source>
</evidence>
<comment type="caution">
    <text evidence="8">The sequence shown here is derived from an EMBL/GenBank/DDBJ whole genome shotgun (WGS) entry which is preliminary data.</text>
</comment>
<evidence type="ECO:0000256" key="1">
    <source>
        <dbReference type="ARBA" id="ARBA00004651"/>
    </source>
</evidence>
<keyword evidence="5 7" id="KW-1133">Transmembrane helix</keyword>
<dbReference type="CDD" id="cd13127">
    <property type="entry name" value="MATE_tuaB_like"/>
    <property type="match status" value="1"/>
</dbReference>
<dbReference type="InterPro" id="IPR050833">
    <property type="entry name" value="Poly_Biosynth_Transport"/>
</dbReference>
<dbReference type="GO" id="GO:0005886">
    <property type="term" value="C:plasma membrane"/>
    <property type="evidence" value="ECO:0007669"/>
    <property type="project" value="UniProtKB-SubCell"/>
</dbReference>
<dbReference type="RefSeq" id="WP_036174419.1">
    <property type="nucleotide sequence ID" value="NZ_AVCZ01000009.1"/>
</dbReference>
<evidence type="ECO:0000256" key="6">
    <source>
        <dbReference type="ARBA" id="ARBA00023136"/>
    </source>
</evidence>
<organism evidence="8 9">
    <name type="scientific">Ureibacillus massiliensis 4400831 = CIP 108448 = CCUG 49529</name>
    <dbReference type="NCBI Taxonomy" id="1211035"/>
    <lineage>
        <taxon>Bacteria</taxon>
        <taxon>Bacillati</taxon>
        <taxon>Bacillota</taxon>
        <taxon>Bacilli</taxon>
        <taxon>Bacillales</taxon>
        <taxon>Caryophanaceae</taxon>
        <taxon>Ureibacillus</taxon>
    </lineage>
</organism>
<sequence>MISVELNKKVRNGTKWSFIAEVFSKLMIPITTMVLARILTPEMFGIVTTIVMIISFAEMISDAGFQKFLVQREFSTLKEKEESTCVAFWTNIFIAFTMWGLIVIFSEQLASLVGNPGFGHVISIAGISLPLTAFSSIQMALLKRDFDFKSIFYVRLIGDFIPIFITIPLALIFNNYWALIIGTIATNISNAIIFKIRSKWKPKLFYDFKVLKKMFSFSSWSLVEEITIWSTLYIGTFLVSSFLSLYYLGIYKNAMGIVNQIMAIIAGALMPIVFSTLSRLQDEPGKIVYVFLKFQRLVAIFVLPLGVGIFMYRDILTYLLLGNQWNEASEFIGLWGLMSSLTIVFGYLSSELYRALGKPKLSVLAQVLYLLFLIPVLIITAQISFSALYIARSLLIVVSIFIDMFFVWFAIKINPIKLLSNVFPLIISSCLMGLFAFGLRQLSQNIYLVIVSIVLCIIFYFSIIMIFKNIRHELINVIKPFSEIGYKSV</sequence>
<dbReference type="EMBL" id="JPVQ01000009">
    <property type="protein sequence ID" value="KGR91206.1"/>
    <property type="molecule type" value="Genomic_DNA"/>
</dbReference>
<evidence type="ECO:0000313" key="8">
    <source>
        <dbReference type="EMBL" id="KGR91206.1"/>
    </source>
</evidence>
<dbReference type="PANTHER" id="PTHR30250">
    <property type="entry name" value="PST FAMILY PREDICTED COLANIC ACID TRANSPORTER"/>
    <property type="match status" value="1"/>
</dbReference>
<accession>A0A0A3J2N5</accession>
<reference evidence="8 9" key="1">
    <citation type="submission" date="2014-02" db="EMBL/GenBank/DDBJ databases">
        <title>Draft genome sequence of Lysinibacillus massiliensis CCUG 49529.</title>
        <authorList>
            <person name="Zhang F."/>
            <person name="Wang G."/>
            <person name="Zhang L."/>
        </authorList>
    </citation>
    <scope>NUCLEOTIDE SEQUENCE [LARGE SCALE GENOMIC DNA]</scope>
    <source>
        <strain evidence="8 9">CCUG 49529</strain>
    </source>
</reference>
<evidence type="ECO:0000256" key="3">
    <source>
        <dbReference type="ARBA" id="ARBA00022475"/>
    </source>
</evidence>
<keyword evidence="4 7" id="KW-0812">Transmembrane</keyword>
<feature type="transmembrane region" description="Helical" evidence="7">
    <location>
        <begin position="226"/>
        <end position="248"/>
    </location>
</feature>
<feature type="transmembrane region" description="Helical" evidence="7">
    <location>
        <begin position="361"/>
        <end position="383"/>
    </location>
</feature>
<dbReference type="OrthoDB" id="9770347at2"/>
<gene>
    <name evidence="8" type="ORF">CD30_07110</name>
</gene>
<dbReference type="AlphaFoldDB" id="A0A0A3J2N5"/>
<keyword evidence="6 7" id="KW-0472">Membrane</keyword>
<dbReference type="eggNOG" id="COG2244">
    <property type="taxonomic scope" value="Bacteria"/>
</dbReference>
<name>A0A0A3J2N5_9BACL</name>
<feature type="transmembrane region" description="Helical" evidence="7">
    <location>
        <begin position="152"/>
        <end position="170"/>
    </location>
</feature>
<feature type="transmembrane region" description="Helical" evidence="7">
    <location>
        <begin position="445"/>
        <end position="467"/>
    </location>
</feature>
<feature type="transmembrane region" description="Helical" evidence="7">
    <location>
        <begin position="176"/>
        <end position="194"/>
    </location>
</feature>
<keyword evidence="3" id="KW-1003">Cell membrane</keyword>
<feature type="transmembrane region" description="Helical" evidence="7">
    <location>
        <begin position="118"/>
        <end position="140"/>
    </location>
</feature>
<feature type="transmembrane region" description="Helical" evidence="7">
    <location>
        <begin position="389"/>
        <end position="411"/>
    </location>
</feature>